<sequence length="94" mass="10371">MSQSATTNTTTNNSQPSASPENKNKTTTAAGKDEAKKKTFSTKPVIPWDHEPHSVNVKSFVGYDIQFTGWTRRDIRAKRCEEAAAADARDAENE</sequence>
<dbReference type="RefSeq" id="XP_037141682.1">
    <property type="nucleotide sequence ID" value="XM_037285786.1"/>
</dbReference>
<keyword evidence="3" id="KW-1185">Reference proteome</keyword>
<proteinExistence type="predicted"/>
<dbReference type="AlphaFoldDB" id="A0A7G3ZNC2"/>
<protein>
    <submittedName>
        <fullName evidence="2">Uncharacterized protein</fullName>
    </submittedName>
</protein>
<feature type="region of interest" description="Disordered" evidence="1">
    <location>
        <begin position="1"/>
        <end position="51"/>
    </location>
</feature>
<feature type="compositionally biased region" description="Low complexity" evidence="1">
    <location>
        <begin position="1"/>
        <end position="20"/>
    </location>
</feature>
<dbReference type="Proteomes" id="UP000515788">
    <property type="component" value="Chromosome 8"/>
</dbReference>
<evidence type="ECO:0000256" key="1">
    <source>
        <dbReference type="SAM" id="MobiDB-lite"/>
    </source>
</evidence>
<accession>A0A7G3ZNC2</accession>
<evidence type="ECO:0000313" key="2">
    <source>
        <dbReference type="EMBL" id="QLL35008.1"/>
    </source>
</evidence>
<organism evidence="2 3">
    <name type="scientific">Torulaspora globosa</name>
    <dbReference type="NCBI Taxonomy" id="48254"/>
    <lineage>
        <taxon>Eukaryota</taxon>
        <taxon>Fungi</taxon>
        <taxon>Dikarya</taxon>
        <taxon>Ascomycota</taxon>
        <taxon>Saccharomycotina</taxon>
        <taxon>Saccharomycetes</taxon>
        <taxon>Saccharomycetales</taxon>
        <taxon>Saccharomycetaceae</taxon>
        <taxon>Torulaspora</taxon>
    </lineage>
</organism>
<name>A0A7G3ZNC2_9SACH</name>
<dbReference type="GeneID" id="59328274"/>
<dbReference type="KEGG" id="tgb:HG536_0H03840"/>
<evidence type="ECO:0000313" key="3">
    <source>
        <dbReference type="Proteomes" id="UP000515788"/>
    </source>
</evidence>
<dbReference type="EMBL" id="CP059253">
    <property type="protein sequence ID" value="QLL35008.1"/>
    <property type="molecule type" value="Genomic_DNA"/>
</dbReference>
<dbReference type="OrthoDB" id="4054682at2759"/>
<gene>
    <name evidence="2" type="ORF">HG536_0H03840</name>
</gene>
<reference evidence="2 3" key="1">
    <citation type="submission" date="2020-06" db="EMBL/GenBank/DDBJ databases">
        <title>The yeast mating-type switching endonuclease HO is a domesticated member of an unorthodox homing genetic element family.</title>
        <authorList>
            <person name="Coughlan A.Y."/>
            <person name="Lombardi L."/>
            <person name="Braun-Galleani S."/>
            <person name="Martos A.R."/>
            <person name="Galeote V."/>
            <person name="Bigey F."/>
            <person name="Dequin S."/>
            <person name="Byrne K.P."/>
            <person name="Wolfe K.H."/>
        </authorList>
    </citation>
    <scope>NUCLEOTIDE SEQUENCE [LARGE SCALE GENOMIC DNA]</scope>
    <source>
        <strain evidence="2 3">CBS764</strain>
    </source>
</reference>